<evidence type="ECO:0000313" key="1">
    <source>
        <dbReference type="EMBL" id="AEW45185.1"/>
    </source>
</evidence>
<dbReference type="OrthoDB" id="9828595at2"/>
<evidence type="ECO:0000313" key="2">
    <source>
        <dbReference type="Proteomes" id="UP000009135"/>
    </source>
</evidence>
<reference evidence="1 2" key="1">
    <citation type="journal article" date="2012" name="J. Bacteriol.">
        <title>Complete genome sequence of Mycoplasma haemocanis strain Illinois.</title>
        <authorList>
            <person name="do Nascimento N.C."/>
            <person name="Guimaraes A.M."/>
            <person name="Santos A.P."/>
            <person name="Sanmiguel P.J."/>
            <person name="Messick J.B."/>
        </authorList>
    </citation>
    <scope>NUCLEOTIDE SEQUENCE [LARGE SCALE GENOMIC DNA]</scope>
    <source>
        <strain evidence="1 2">Illinois</strain>
    </source>
</reference>
<name>H6N6B3_MYCHN</name>
<dbReference type="HOGENOM" id="CLU_096783_0_0_14"/>
<protein>
    <submittedName>
        <fullName evidence="1">Uncharacterized protein</fullName>
    </submittedName>
</protein>
<gene>
    <name evidence="1" type="ordered locus">MHC_01595</name>
</gene>
<sequence length="217" mass="24087">MGKGFYLALGTAGVGSLSVGGLVVLKSWKEPKITSSIKEKYSLSLLDISKDTDIWNKKYSSLSKYSPNHPTLKQALSKSKTSNVNEAKELLKSGCLKIYESDANDPNNLQDFQSLCSRTNEDATKSNGGWIQDEISKSNTNKWDAALNKLKNHGTSDNWDLDETLRNLKQAIQGSSNTFSEDNRSRLKAWCDAIKAAIFKGDKSEEFRSQEAFCKSN</sequence>
<dbReference type="Proteomes" id="UP000009135">
    <property type="component" value="Chromosome"/>
</dbReference>
<organism evidence="1 2">
    <name type="scientific">Mycoplasma haemocanis (strain Illinois)</name>
    <dbReference type="NCBI Taxonomy" id="1111676"/>
    <lineage>
        <taxon>Bacteria</taxon>
        <taxon>Bacillati</taxon>
        <taxon>Mycoplasmatota</taxon>
        <taxon>Mollicutes</taxon>
        <taxon>Mycoplasmataceae</taxon>
        <taxon>Mycoplasma</taxon>
    </lineage>
</organism>
<dbReference type="KEGG" id="mhe:MHC_01595"/>
<accession>H6N6B3</accession>
<proteinExistence type="predicted"/>
<dbReference type="STRING" id="1111676.MHC_01595"/>
<keyword evidence="2" id="KW-1185">Reference proteome</keyword>
<dbReference type="AlphaFoldDB" id="H6N6B3"/>
<dbReference type="EMBL" id="CP003199">
    <property type="protein sequence ID" value="AEW45185.1"/>
    <property type="molecule type" value="Genomic_DNA"/>
</dbReference>